<protein>
    <submittedName>
        <fullName evidence="1">DUF5677 domain-containing protein</fullName>
    </submittedName>
</protein>
<dbReference type="EMBL" id="JAPJZH010000007">
    <property type="protein sequence ID" value="MDA4846251.1"/>
    <property type="molecule type" value="Genomic_DNA"/>
</dbReference>
<proteinExistence type="predicted"/>
<evidence type="ECO:0000313" key="1">
    <source>
        <dbReference type="EMBL" id="MDA4846251.1"/>
    </source>
</evidence>
<keyword evidence="2" id="KW-1185">Reference proteome</keyword>
<dbReference type="Proteomes" id="UP001148313">
    <property type="component" value="Unassembled WGS sequence"/>
</dbReference>
<name>A0ABT4VNK0_9HYPH</name>
<reference evidence="1" key="1">
    <citation type="submission" date="2022-11" db="EMBL/GenBank/DDBJ databases">
        <title>Hoeflea poritis sp. nov., isolated from scleractinian coral Porites lutea.</title>
        <authorList>
            <person name="Zhang G."/>
            <person name="Wei Q."/>
            <person name="Cai L."/>
        </authorList>
    </citation>
    <scope>NUCLEOTIDE SEQUENCE</scope>
    <source>
        <strain evidence="1">E7-10</strain>
    </source>
</reference>
<sequence>MVDDFQTEFDRMVQEIPREFLKRMIECKLKEAGIEPSPERVARVADAILAGEEQFILDDEGPELNVALAFDDEDIADLEDSIEEFCNHQLPDIISTTAGEAAHDVFKGLKKQWPEQKAWQDGQIAQFAIRLGLRWGEAFESYRMLLTAARELGKTYHTKLQKSRAKRNIHKRSAINRLHARACCVSEEILVLLQEGFADGAMARWRTLHEIATVFTLIVEHDDELAERYLLHEVVEAKRALETYEKTHLTLGYKPSSKREAARTRKAYEELRKRFGKEYCAPYGWAAYHLGTDGKRFSDLEEAAKRAQMRLHFKMASYNVHASAKGITGQLGLLDNCPALLAGRSNAGLEEPGQNAAISLVQITVLLLGPTWKFDDIVMANVLIKLRDKTVDAFIKAGRRLKRDDKALRRGLPKIES</sequence>
<dbReference type="Pfam" id="PF18928">
    <property type="entry name" value="DUF5677"/>
    <property type="match status" value="1"/>
</dbReference>
<evidence type="ECO:0000313" key="2">
    <source>
        <dbReference type="Proteomes" id="UP001148313"/>
    </source>
</evidence>
<organism evidence="1 2">
    <name type="scientific">Hoeflea poritis</name>
    <dbReference type="NCBI Taxonomy" id="2993659"/>
    <lineage>
        <taxon>Bacteria</taxon>
        <taxon>Pseudomonadati</taxon>
        <taxon>Pseudomonadota</taxon>
        <taxon>Alphaproteobacteria</taxon>
        <taxon>Hyphomicrobiales</taxon>
        <taxon>Rhizobiaceae</taxon>
        <taxon>Hoeflea</taxon>
    </lineage>
</organism>
<comment type="caution">
    <text evidence="1">The sequence shown here is derived from an EMBL/GenBank/DDBJ whole genome shotgun (WGS) entry which is preliminary data.</text>
</comment>
<gene>
    <name evidence="1" type="ORF">OOZ53_12870</name>
</gene>
<dbReference type="RefSeq" id="WP_271089983.1">
    <property type="nucleotide sequence ID" value="NZ_JAPJZH010000007.1"/>
</dbReference>
<dbReference type="InterPro" id="IPR043733">
    <property type="entry name" value="DUF5677"/>
</dbReference>
<accession>A0ABT4VNK0</accession>